<reference evidence="2" key="1">
    <citation type="journal article" date="2021" name="PeerJ">
        <title>Extensive microbial diversity within the chicken gut microbiome revealed by metagenomics and culture.</title>
        <authorList>
            <person name="Gilroy R."/>
            <person name="Ravi A."/>
            <person name="Getino M."/>
            <person name="Pursley I."/>
            <person name="Horton D.L."/>
            <person name="Alikhan N.F."/>
            <person name="Baker D."/>
            <person name="Gharbi K."/>
            <person name="Hall N."/>
            <person name="Watson M."/>
            <person name="Adriaenssens E.M."/>
            <person name="Foster-Nyarko E."/>
            <person name="Jarju S."/>
            <person name="Secka A."/>
            <person name="Antonio M."/>
            <person name="Oren A."/>
            <person name="Chaudhuri R.R."/>
            <person name="La Ragione R."/>
            <person name="Hildebrand F."/>
            <person name="Pallen M.J."/>
        </authorList>
    </citation>
    <scope>NUCLEOTIDE SEQUENCE</scope>
    <source>
        <strain evidence="2">ChiHjej13B12-24818</strain>
    </source>
</reference>
<accession>A0A9D2LAT2</accession>
<reference evidence="2" key="2">
    <citation type="submission" date="2021-04" db="EMBL/GenBank/DDBJ databases">
        <authorList>
            <person name="Gilroy R."/>
        </authorList>
    </citation>
    <scope>NUCLEOTIDE SEQUENCE</scope>
    <source>
        <strain evidence="2">ChiHjej13B12-24818</strain>
    </source>
</reference>
<dbReference type="SUPFAM" id="SSF109854">
    <property type="entry name" value="DinB/YfiT-like putative metalloenzymes"/>
    <property type="match status" value="1"/>
</dbReference>
<organism evidence="2 3">
    <name type="scientific">Candidatus Brachybacterium merdavium</name>
    <dbReference type="NCBI Taxonomy" id="2838513"/>
    <lineage>
        <taxon>Bacteria</taxon>
        <taxon>Bacillati</taxon>
        <taxon>Actinomycetota</taxon>
        <taxon>Actinomycetes</taxon>
        <taxon>Micrococcales</taxon>
        <taxon>Dermabacteraceae</taxon>
        <taxon>Brachybacterium</taxon>
    </lineage>
</organism>
<dbReference type="InterPro" id="IPR024775">
    <property type="entry name" value="DinB-like"/>
</dbReference>
<protein>
    <submittedName>
        <fullName evidence="2">DinB family protein</fullName>
    </submittedName>
</protein>
<dbReference type="NCBIfam" id="NF047843">
    <property type="entry name" value="MST_Rv0443"/>
    <property type="match status" value="1"/>
</dbReference>
<evidence type="ECO:0000313" key="3">
    <source>
        <dbReference type="Proteomes" id="UP000823823"/>
    </source>
</evidence>
<dbReference type="InterPro" id="IPR034660">
    <property type="entry name" value="DinB/YfiT-like"/>
</dbReference>
<evidence type="ECO:0000313" key="2">
    <source>
        <dbReference type="EMBL" id="HJB08965.1"/>
    </source>
</evidence>
<dbReference type="Pfam" id="PF12867">
    <property type="entry name" value="DinB_2"/>
    <property type="match status" value="1"/>
</dbReference>
<comment type="caution">
    <text evidence="2">The sequence shown here is derived from an EMBL/GenBank/DDBJ whole genome shotgun (WGS) entry which is preliminary data.</text>
</comment>
<dbReference type="AlphaFoldDB" id="A0A9D2LAT2"/>
<feature type="domain" description="DinB-like" evidence="1">
    <location>
        <begin position="14"/>
        <end position="159"/>
    </location>
</feature>
<gene>
    <name evidence="2" type="ORF">H9786_00310</name>
</gene>
<sequence>MDATALLRDLATRPRDAARALARDLSPEILAAHPGGHPNSVAWLLWHAAREMDAQLAPMRGEEQMWTAQGFDQRFALGEVGDQVGYGQSADEARAITVDDPMLLIEHLEAVTTALDTYLGTLTDDDLDDVLDEQWDPPVTRGVRLVSLLDDAAQHIGQAAYVVGMPRRD</sequence>
<dbReference type="Proteomes" id="UP000823823">
    <property type="component" value="Unassembled WGS sequence"/>
</dbReference>
<dbReference type="EMBL" id="DWZH01000005">
    <property type="protein sequence ID" value="HJB08965.1"/>
    <property type="molecule type" value="Genomic_DNA"/>
</dbReference>
<proteinExistence type="predicted"/>
<dbReference type="Gene3D" id="1.20.120.450">
    <property type="entry name" value="dinb family like domain"/>
    <property type="match status" value="1"/>
</dbReference>
<evidence type="ECO:0000259" key="1">
    <source>
        <dbReference type="Pfam" id="PF12867"/>
    </source>
</evidence>
<name>A0A9D2LAT2_9MICO</name>